<dbReference type="AlphaFoldDB" id="A0AAV1W5W5"/>
<organism evidence="2 3">
    <name type="scientific">Lupinus luteus</name>
    <name type="common">European yellow lupine</name>
    <dbReference type="NCBI Taxonomy" id="3873"/>
    <lineage>
        <taxon>Eukaryota</taxon>
        <taxon>Viridiplantae</taxon>
        <taxon>Streptophyta</taxon>
        <taxon>Embryophyta</taxon>
        <taxon>Tracheophyta</taxon>
        <taxon>Spermatophyta</taxon>
        <taxon>Magnoliopsida</taxon>
        <taxon>eudicotyledons</taxon>
        <taxon>Gunneridae</taxon>
        <taxon>Pentapetalae</taxon>
        <taxon>rosids</taxon>
        <taxon>fabids</taxon>
        <taxon>Fabales</taxon>
        <taxon>Fabaceae</taxon>
        <taxon>Papilionoideae</taxon>
        <taxon>50 kb inversion clade</taxon>
        <taxon>genistoids sensu lato</taxon>
        <taxon>core genistoids</taxon>
        <taxon>Genisteae</taxon>
        <taxon>Lupinus</taxon>
    </lineage>
</organism>
<proteinExistence type="predicted"/>
<name>A0AAV1W5W5_LUPLU</name>
<accession>A0AAV1W5W5</accession>
<dbReference type="Proteomes" id="UP001497480">
    <property type="component" value="Unassembled WGS sequence"/>
</dbReference>
<feature type="region of interest" description="Disordered" evidence="1">
    <location>
        <begin position="83"/>
        <end position="112"/>
    </location>
</feature>
<reference evidence="2 3" key="1">
    <citation type="submission" date="2024-03" db="EMBL/GenBank/DDBJ databases">
        <authorList>
            <person name="Martinez-Hernandez J."/>
        </authorList>
    </citation>
    <scope>NUCLEOTIDE SEQUENCE [LARGE SCALE GENOMIC DNA]</scope>
</reference>
<protein>
    <submittedName>
        <fullName evidence="2">Uncharacterized protein</fullName>
    </submittedName>
</protein>
<keyword evidence="3" id="KW-1185">Reference proteome</keyword>
<feature type="compositionally biased region" description="Polar residues" evidence="1">
    <location>
        <begin position="83"/>
        <end position="96"/>
    </location>
</feature>
<evidence type="ECO:0000313" key="3">
    <source>
        <dbReference type="Proteomes" id="UP001497480"/>
    </source>
</evidence>
<evidence type="ECO:0000313" key="2">
    <source>
        <dbReference type="EMBL" id="CAL0304819.1"/>
    </source>
</evidence>
<dbReference type="EMBL" id="CAXHTB010000004">
    <property type="protein sequence ID" value="CAL0304819.1"/>
    <property type="molecule type" value="Genomic_DNA"/>
</dbReference>
<sequence>MDPLTKQTIEHGQLLLHGLKGEAISLKYILLITFGTKSIFGIIEVKNIKMAKDGSWKNQEKSKLLMELLSAGHGALSWRRAWQGQTKTWPSQSLAGQDQAAEAGRPSDLLDR</sequence>
<evidence type="ECO:0000256" key="1">
    <source>
        <dbReference type="SAM" id="MobiDB-lite"/>
    </source>
</evidence>
<gene>
    <name evidence="2" type="ORF">LLUT_LOCUS5879</name>
</gene>
<comment type="caution">
    <text evidence="2">The sequence shown here is derived from an EMBL/GenBank/DDBJ whole genome shotgun (WGS) entry which is preliminary data.</text>
</comment>